<evidence type="ECO:0000313" key="8">
    <source>
        <dbReference type="EMBL" id="KAK2565087.1"/>
    </source>
</evidence>
<dbReference type="PANTHER" id="PTHR12113">
    <property type="entry name" value="DICKKOPF3-LIKE 3"/>
    <property type="match status" value="1"/>
</dbReference>
<evidence type="ECO:0000256" key="7">
    <source>
        <dbReference type="SAM" id="SignalP"/>
    </source>
</evidence>
<reference evidence="8" key="2">
    <citation type="journal article" date="2023" name="Science">
        <title>Genomic signatures of disease resistance in endangered staghorn corals.</title>
        <authorList>
            <person name="Vollmer S.V."/>
            <person name="Selwyn J.D."/>
            <person name="Despard B.A."/>
            <person name="Roesel C.L."/>
        </authorList>
    </citation>
    <scope>NUCLEOTIDE SEQUENCE</scope>
    <source>
        <strain evidence="8">K2</strain>
    </source>
</reference>
<evidence type="ECO:0000256" key="2">
    <source>
        <dbReference type="ARBA" id="ARBA00022525"/>
    </source>
</evidence>
<dbReference type="InterPro" id="IPR039863">
    <property type="entry name" value="DKK1-4"/>
</dbReference>
<evidence type="ECO:0000256" key="6">
    <source>
        <dbReference type="SAM" id="MobiDB-lite"/>
    </source>
</evidence>
<keyword evidence="9" id="KW-1185">Reference proteome</keyword>
<dbReference type="PROSITE" id="PS50068">
    <property type="entry name" value="LDLRA_2"/>
    <property type="match status" value="1"/>
</dbReference>
<evidence type="ECO:0000256" key="4">
    <source>
        <dbReference type="ARBA" id="ARBA00023157"/>
    </source>
</evidence>
<comment type="caution">
    <text evidence="8">The sequence shown here is derived from an EMBL/GenBank/DDBJ whole genome shotgun (WGS) entry which is preliminary data.</text>
</comment>
<feature type="disulfide bond" evidence="5">
    <location>
        <begin position="254"/>
        <end position="269"/>
    </location>
</feature>
<feature type="compositionally biased region" description="Basic and acidic residues" evidence="6">
    <location>
        <begin position="26"/>
        <end position="49"/>
    </location>
</feature>
<dbReference type="GO" id="GO:0039706">
    <property type="term" value="F:co-receptor binding"/>
    <property type="evidence" value="ECO:0007669"/>
    <property type="project" value="TreeGrafter"/>
</dbReference>
<organism evidence="8 9">
    <name type="scientific">Acropora cervicornis</name>
    <name type="common">Staghorn coral</name>
    <dbReference type="NCBI Taxonomy" id="6130"/>
    <lineage>
        <taxon>Eukaryota</taxon>
        <taxon>Metazoa</taxon>
        <taxon>Cnidaria</taxon>
        <taxon>Anthozoa</taxon>
        <taxon>Hexacorallia</taxon>
        <taxon>Scleractinia</taxon>
        <taxon>Astrocoeniina</taxon>
        <taxon>Acroporidae</taxon>
        <taxon>Acropora</taxon>
    </lineage>
</organism>
<dbReference type="PANTHER" id="PTHR12113:SF6">
    <property type="entry name" value="DICKKOPF N-TERMINAL CYSTEINE-RICH DOMAIN-CONTAINING PROTEIN"/>
    <property type="match status" value="1"/>
</dbReference>
<dbReference type="GO" id="GO:0005615">
    <property type="term" value="C:extracellular space"/>
    <property type="evidence" value="ECO:0007669"/>
    <property type="project" value="TreeGrafter"/>
</dbReference>
<keyword evidence="4 5" id="KW-1015">Disulfide bond</keyword>
<evidence type="ECO:0000313" key="9">
    <source>
        <dbReference type="Proteomes" id="UP001249851"/>
    </source>
</evidence>
<sequence>MNKLLVFIVLLALGSLQINAKKAKKHEAQKEETKQSEEKTNQSEEKIEQPEDEDEPEIKGFFPGFAIRIPVPNFGILSNIRERLDDLFTGNKPVGLSDFVPSSDKSGKFKTTTKVKNSTRGPFKTYSISSQTVSTDNKSSPHVVSQVFKSLTTLDKTKLPKGKDGKVRIPSMEFELGPFASPLLDTSEEEKCKSSSDCKSGKYCDAFFSVCKKLSDPGASCTQKNQCDSKNGKYRCTWGRCIANSEQGSLGTFCDTDTECHSNDEELSCQQQTDITRFSGVCMARLDEGATCGNAIRSMFDMAPGLFKRDEDSSNVCKKGLACRTVGLETSFIPLEAHITQ</sequence>
<reference evidence="8" key="1">
    <citation type="journal article" date="2023" name="G3 (Bethesda)">
        <title>Whole genome assembly and annotation of the endangered Caribbean coral Acropora cervicornis.</title>
        <authorList>
            <person name="Selwyn J.D."/>
            <person name="Vollmer S.V."/>
        </authorList>
    </citation>
    <scope>NUCLEOTIDE SEQUENCE</scope>
    <source>
        <strain evidence="8">K2</strain>
    </source>
</reference>
<evidence type="ECO:0000256" key="1">
    <source>
        <dbReference type="ARBA" id="ARBA00004613"/>
    </source>
</evidence>
<dbReference type="GO" id="GO:0090090">
    <property type="term" value="P:negative regulation of canonical Wnt signaling pathway"/>
    <property type="evidence" value="ECO:0007669"/>
    <property type="project" value="TreeGrafter"/>
</dbReference>
<dbReference type="AlphaFoldDB" id="A0AAD9QPF6"/>
<feature type="chain" id="PRO_5042230472" evidence="7">
    <location>
        <begin position="21"/>
        <end position="341"/>
    </location>
</feature>
<dbReference type="EMBL" id="JARQWQ010000020">
    <property type="protein sequence ID" value="KAK2565087.1"/>
    <property type="molecule type" value="Genomic_DNA"/>
</dbReference>
<accession>A0AAD9QPF6</accession>
<comment type="caution">
    <text evidence="5">Lacks conserved residue(s) required for the propagation of feature annotation.</text>
</comment>
<keyword evidence="2" id="KW-0964">Secreted</keyword>
<gene>
    <name evidence="8" type="ORF">P5673_010998</name>
</gene>
<comment type="subcellular location">
    <subcellularLocation>
        <location evidence="1">Secreted</location>
    </subcellularLocation>
</comment>
<evidence type="ECO:0000256" key="5">
    <source>
        <dbReference type="PROSITE-ProRule" id="PRU00124"/>
    </source>
</evidence>
<dbReference type="InterPro" id="IPR002172">
    <property type="entry name" value="LDrepeatLR_classA_rpt"/>
</dbReference>
<feature type="region of interest" description="Disordered" evidence="6">
    <location>
        <begin position="25"/>
        <end position="56"/>
    </location>
</feature>
<dbReference type="Proteomes" id="UP001249851">
    <property type="component" value="Unassembled WGS sequence"/>
</dbReference>
<protein>
    <submittedName>
        <fullName evidence="8">Uncharacterized protein</fullName>
    </submittedName>
</protein>
<evidence type="ECO:0000256" key="3">
    <source>
        <dbReference type="ARBA" id="ARBA00022729"/>
    </source>
</evidence>
<keyword evidence="3 7" id="KW-0732">Signal</keyword>
<feature type="signal peptide" evidence="7">
    <location>
        <begin position="1"/>
        <end position="20"/>
    </location>
</feature>
<name>A0AAD9QPF6_ACRCE</name>
<proteinExistence type="predicted"/>
<dbReference type="GO" id="GO:0048019">
    <property type="term" value="F:receptor antagonist activity"/>
    <property type="evidence" value="ECO:0007669"/>
    <property type="project" value="TreeGrafter"/>
</dbReference>